<dbReference type="Gene3D" id="3.90.550.10">
    <property type="entry name" value="Spore Coat Polysaccharide Biosynthesis Protein SpsA, Chain A"/>
    <property type="match status" value="1"/>
</dbReference>
<evidence type="ECO:0000256" key="1">
    <source>
        <dbReference type="ARBA" id="ARBA00005208"/>
    </source>
</evidence>
<sequence>MPADELAISRLSGANQNHILALLEHGSEENKVSLSNQVLNELSHVNFHHFNDVLRDSLELAKTGAVASVVEPPPKDFLFDVSSPALRRAQVDRITRLEMLGYKAIHVGQVAFLILAGGSGTRLGFDKPKGLFVCSELQSPKSLFMIYAEKIRKRQELADAHFQHGKEARIPLLIMTSDQNDEETRNFFEENAYFGLVKEQVYFFKQMSTPCYEEETGKIIMESRGRICAAPGGNGAVFSALAAAPTKPVNCKAMPDESVLDCMQRLGVRYIQIGNVDNLVAKIADPLFVGYAIEQEAHVVVKTCPKISADERVGVFARLDGGWGVVEYTEIGDRAKEVCESTGELKFNCANISCNICSLPFLRLAAGRMKTFTQYHVARKKIPSMKGPVMGIKLEAFIFDLFRFADECDHPPKENGAFRIMQVNRNEEFAPIKNADGAASDTPKDAVRLMLNLHTQWLLTALESAAMSDNKASRCIGIDATESKAAVTVMRKRDIKAEISPLVSSEGEGLTPYLPRVIHQLLHESRERIVIRRDEEVVPEPSSL</sequence>
<dbReference type="EC" id="2.7.7.23" evidence="3"/>
<comment type="pathway">
    <text evidence="1">Nucleotide-sugar biosynthesis; UDP-N-acetyl-alpha-D-glucosamine biosynthesis; UDP-N-acetyl-alpha-D-glucosamine from N-acetyl-alpha-D-glucosamine 1-phosphate: step 1/1.</text>
</comment>
<keyword evidence="4 7" id="KW-0808">Transferase</keyword>
<comment type="catalytic activity">
    <reaction evidence="6">
        <text>N-acetyl-alpha-D-glucosamine 1-phosphate + UTP + H(+) = UDP-N-acetyl-alpha-D-glucosamine + diphosphate</text>
        <dbReference type="Rhea" id="RHEA:13509"/>
        <dbReference type="ChEBI" id="CHEBI:15378"/>
        <dbReference type="ChEBI" id="CHEBI:33019"/>
        <dbReference type="ChEBI" id="CHEBI:46398"/>
        <dbReference type="ChEBI" id="CHEBI:57705"/>
        <dbReference type="ChEBI" id="CHEBI:57776"/>
        <dbReference type="EC" id="2.7.7.23"/>
    </reaction>
</comment>
<dbReference type="InterPro" id="IPR029044">
    <property type="entry name" value="Nucleotide-diphossugar_trans"/>
</dbReference>
<evidence type="ECO:0000256" key="6">
    <source>
        <dbReference type="ARBA" id="ARBA00048493"/>
    </source>
</evidence>
<keyword evidence="5 7" id="KW-0548">Nucleotidyltransferase</keyword>
<evidence type="ECO:0000256" key="3">
    <source>
        <dbReference type="ARBA" id="ARBA00012457"/>
    </source>
</evidence>
<dbReference type="GO" id="GO:0006048">
    <property type="term" value="P:UDP-N-acetylglucosamine biosynthetic process"/>
    <property type="evidence" value="ECO:0007669"/>
    <property type="project" value="TreeGrafter"/>
</dbReference>
<organism evidence="7">
    <name type="scientific">Trypanosoma vivax (strain Y486)</name>
    <dbReference type="NCBI Taxonomy" id="1055687"/>
    <lineage>
        <taxon>Eukaryota</taxon>
        <taxon>Discoba</taxon>
        <taxon>Euglenozoa</taxon>
        <taxon>Kinetoplastea</taxon>
        <taxon>Metakinetoplastina</taxon>
        <taxon>Trypanosomatida</taxon>
        <taxon>Trypanosomatidae</taxon>
        <taxon>Trypanosoma</taxon>
        <taxon>Duttonella</taxon>
    </lineage>
</organism>
<comment type="similarity">
    <text evidence="2">Belongs to the UDPGP type 1 family.</text>
</comment>
<gene>
    <name evidence="7" type="ORF">TVY486_1102580</name>
</gene>
<evidence type="ECO:0000256" key="5">
    <source>
        <dbReference type="ARBA" id="ARBA00022695"/>
    </source>
</evidence>
<evidence type="ECO:0000313" key="7">
    <source>
        <dbReference type="EMBL" id="CCC52773.1"/>
    </source>
</evidence>
<dbReference type="CDD" id="cd04193">
    <property type="entry name" value="UDPGlcNAc_PPase"/>
    <property type="match status" value="1"/>
</dbReference>
<accession>G0UAE0</accession>
<dbReference type="EMBL" id="HE573027">
    <property type="protein sequence ID" value="CCC52773.1"/>
    <property type="molecule type" value="Genomic_DNA"/>
</dbReference>
<dbReference type="PANTHER" id="PTHR11952:SF2">
    <property type="entry name" value="LD24639P"/>
    <property type="match status" value="1"/>
</dbReference>
<dbReference type="SUPFAM" id="SSF53448">
    <property type="entry name" value="Nucleotide-diphospho-sugar transferases"/>
    <property type="match status" value="1"/>
</dbReference>
<evidence type="ECO:0000256" key="2">
    <source>
        <dbReference type="ARBA" id="ARBA00010401"/>
    </source>
</evidence>
<evidence type="ECO:0000256" key="4">
    <source>
        <dbReference type="ARBA" id="ARBA00022679"/>
    </source>
</evidence>
<dbReference type="AlphaFoldDB" id="G0UAE0"/>
<dbReference type="InterPro" id="IPR039741">
    <property type="entry name" value="UDP-sugar_pyrophosphorylase"/>
</dbReference>
<dbReference type="InterPro" id="IPR002618">
    <property type="entry name" value="UDPGP_fam"/>
</dbReference>
<dbReference type="VEuPathDB" id="TriTrypDB:TvY486_1102580"/>
<dbReference type="PANTHER" id="PTHR11952">
    <property type="entry name" value="UDP- GLUCOSE PYROPHOSPHORYLASE"/>
    <property type="match status" value="1"/>
</dbReference>
<proteinExistence type="inferred from homology"/>
<name>G0UAE0_TRYVY</name>
<dbReference type="GO" id="GO:0003977">
    <property type="term" value="F:UDP-N-acetylglucosamine diphosphorylase activity"/>
    <property type="evidence" value="ECO:0007669"/>
    <property type="project" value="UniProtKB-EC"/>
</dbReference>
<dbReference type="Pfam" id="PF01704">
    <property type="entry name" value="UDPGP"/>
    <property type="match status" value="1"/>
</dbReference>
<protein>
    <recommendedName>
        <fullName evidence="3">UDP-N-acetylglucosamine diphosphorylase</fullName>
        <ecNumber evidence="3">2.7.7.23</ecNumber>
    </recommendedName>
</protein>
<reference evidence="7" key="1">
    <citation type="journal article" date="2012" name="Proc. Natl. Acad. Sci. U.S.A.">
        <title>Antigenic diversity is generated by distinct evolutionary mechanisms in African trypanosome species.</title>
        <authorList>
            <person name="Jackson A.P."/>
            <person name="Berry A."/>
            <person name="Aslett M."/>
            <person name="Allison H.C."/>
            <person name="Burton P."/>
            <person name="Vavrova-Anderson J."/>
            <person name="Brown R."/>
            <person name="Browne H."/>
            <person name="Corton N."/>
            <person name="Hauser H."/>
            <person name="Gamble J."/>
            <person name="Gilderthorp R."/>
            <person name="Marcello L."/>
            <person name="McQuillan J."/>
            <person name="Otto T.D."/>
            <person name="Quail M.A."/>
            <person name="Sanders M.J."/>
            <person name="van Tonder A."/>
            <person name="Ginger M.L."/>
            <person name="Field M.C."/>
            <person name="Barry J.D."/>
            <person name="Hertz-Fowler C."/>
            <person name="Berriman M."/>
        </authorList>
    </citation>
    <scope>NUCLEOTIDE SEQUENCE</scope>
    <source>
        <strain evidence="7">Y486</strain>
    </source>
</reference>